<dbReference type="GO" id="GO:0006979">
    <property type="term" value="P:response to oxidative stress"/>
    <property type="evidence" value="ECO:0007669"/>
    <property type="project" value="InterPro"/>
</dbReference>
<evidence type="ECO:0000256" key="1">
    <source>
        <dbReference type="ARBA" id="ARBA00023002"/>
    </source>
</evidence>
<keyword evidence="6" id="KW-1185">Reference proteome</keyword>
<sequence length="149" mass="16346">MPQYRKTAEALAALTPEQFYVTQQSGTERPGTGALLNNKAAGIYVDVVSGEPLFASADKYESGCGWPSFTKPIDHGNVKELTDTTHGMVRTEVRSAFGDSHLGHVFEDGPLDRGGLRYCINSASLRFVPRERMEAEGYGAYLDQVEDVR</sequence>
<dbReference type="FunFam" id="2.170.150.20:FF:000003">
    <property type="entry name" value="Peptide methionine sulfoxide reductase MsrB"/>
    <property type="match status" value="1"/>
</dbReference>
<dbReference type="Pfam" id="PF01641">
    <property type="entry name" value="SelR"/>
    <property type="match status" value="1"/>
</dbReference>
<dbReference type="AlphaFoldDB" id="A0A8B2NWI7"/>
<dbReference type="InterPro" id="IPR002579">
    <property type="entry name" value="Met_Sox_Rdtase_MsrB_dom"/>
</dbReference>
<comment type="caution">
    <text evidence="5">The sequence shown here is derived from an EMBL/GenBank/DDBJ whole genome shotgun (WGS) entry which is preliminary data.</text>
</comment>
<accession>A0A8B2NWI7</accession>
<gene>
    <name evidence="3 5" type="primary">msrB</name>
    <name evidence="5" type="ORF">DLJ53_10005</name>
</gene>
<dbReference type="PROSITE" id="PS51790">
    <property type="entry name" value="MSRB"/>
    <property type="match status" value="1"/>
</dbReference>
<evidence type="ECO:0000259" key="4">
    <source>
        <dbReference type="PROSITE" id="PS51790"/>
    </source>
</evidence>
<dbReference type="Proteomes" id="UP000249590">
    <property type="component" value="Unassembled WGS sequence"/>
</dbReference>
<evidence type="ECO:0000256" key="3">
    <source>
        <dbReference type="HAMAP-Rule" id="MF_01400"/>
    </source>
</evidence>
<proteinExistence type="inferred from homology"/>
<dbReference type="Gene3D" id="2.170.150.20">
    <property type="entry name" value="Peptide methionine sulfoxide reductase"/>
    <property type="match status" value="1"/>
</dbReference>
<comment type="similarity">
    <text evidence="3">Belongs to the MsrB Met sulfoxide reductase family.</text>
</comment>
<dbReference type="EC" id="1.8.4.12" evidence="3"/>
<keyword evidence="1 3" id="KW-0560">Oxidoreductase</keyword>
<dbReference type="PANTHER" id="PTHR10173:SF59">
    <property type="entry name" value="PEPTIDE METHIONINE SULFOXIDE REDUCTASE MSRA_MSRB"/>
    <property type="match status" value="1"/>
</dbReference>
<organism evidence="5 6">
    <name type="scientific">Acuticoccus sediminis</name>
    <dbReference type="NCBI Taxonomy" id="2184697"/>
    <lineage>
        <taxon>Bacteria</taxon>
        <taxon>Pseudomonadati</taxon>
        <taxon>Pseudomonadota</taxon>
        <taxon>Alphaproteobacteria</taxon>
        <taxon>Hyphomicrobiales</taxon>
        <taxon>Amorphaceae</taxon>
        <taxon>Acuticoccus</taxon>
    </lineage>
</organism>
<dbReference type="NCBIfam" id="TIGR00357">
    <property type="entry name" value="peptide-methionine (R)-S-oxide reductase MsrB"/>
    <property type="match status" value="1"/>
</dbReference>
<dbReference type="SUPFAM" id="SSF51316">
    <property type="entry name" value="Mss4-like"/>
    <property type="match status" value="1"/>
</dbReference>
<dbReference type="GO" id="GO:0033743">
    <property type="term" value="F:peptide-methionine (R)-S-oxide reductase activity"/>
    <property type="evidence" value="ECO:0007669"/>
    <property type="project" value="UniProtKB-UniRule"/>
</dbReference>
<dbReference type="GO" id="GO:0030091">
    <property type="term" value="P:protein repair"/>
    <property type="evidence" value="ECO:0007669"/>
    <property type="project" value="InterPro"/>
</dbReference>
<dbReference type="InterPro" id="IPR028427">
    <property type="entry name" value="Met_Sox_Rdtase_MsrB"/>
</dbReference>
<reference evidence="5 6" key="1">
    <citation type="submission" date="2018-05" db="EMBL/GenBank/DDBJ databases">
        <title>Acuticoccus sediminis sp. nov., isolated from deep-sea sediment of Indian Ocean.</title>
        <authorList>
            <person name="Liu X."/>
            <person name="Lai Q."/>
            <person name="Du Y."/>
            <person name="Sun F."/>
            <person name="Zhang X."/>
            <person name="Wang S."/>
            <person name="Shao Z."/>
        </authorList>
    </citation>
    <scope>NUCLEOTIDE SEQUENCE [LARGE SCALE GENOMIC DNA]</scope>
    <source>
        <strain evidence="5 6">PTG4-2</strain>
    </source>
</reference>
<comment type="catalytic activity">
    <reaction evidence="2 3">
        <text>L-methionyl-[protein] + [thioredoxin]-disulfide + H2O = L-methionyl-(R)-S-oxide-[protein] + [thioredoxin]-dithiol</text>
        <dbReference type="Rhea" id="RHEA:24164"/>
        <dbReference type="Rhea" id="RHEA-COMP:10698"/>
        <dbReference type="Rhea" id="RHEA-COMP:10700"/>
        <dbReference type="Rhea" id="RHEA-COMP:12313"/>
        <dbReference type="Rhea" id="RHEA-COMP:12314"/>
        <dbReference type="ChEBI" id="CHEBI:15377"/>
        <dbReference type="ChEBI" id="CHEBI:16044"/>
        <dbReference type="ChEBI" id="CHEBI:29950"/>
        <dbReference type="ChEBI" id="CHEBI:45764"/>
        <dbReference type="ChEBI" id="CHEBI:50058"/>
        <dbReference type="EC" id="1.8.4.12"/>
    </reaction>
</comment>
<comment type="caution">
    <text evidence="3">Lacks conserved residue(s) required for the propagation of feature annotation.</text>
</comment>
<dbReference type="EMBL" id="QHHQ01000002">
    <property type="protein sequence ID" value="RAI01732.1"/>
    <property type="molecule type" value="Genomic_DNA"/>
</dbReference>
<feature type="domain" description="MsrB" evidence="4">
    <location>
        <begin position="7"/>
        <end position="130"/>
    </location>
</feature>
<dbReference type="InterPro" id="IPR011057">
    <property type="entry name" value="Mss4-like_sf"/>
</dbReference>
<dbReference type="HAMAP" id="MF_01400">
    <property type="entry name" value="MsrB"/>
    <property type="match status" value="1"/>
</dbReference>
<evidence type="ECO:0000256" key="2">
    <source>
        <dbReference type="ARBA" id="ARBA00048488"/>
    </source>
</evidence>
<dbReference type="PANTHER" id="PTHR10173">
    <property type="entry name" value="METHIONINE SULFOXIDE REDUCTASE"/>
    <property type="match status" value="1"/>
</dbReference>
<evidence type="ECO:0000313" key="6">
    <source>
        <dbReference type="Proteomes" id="UP000249590"/>
    </source>
</evidence>
<feature type="active site" description="Nucleophile" evidence="3">
    <location>
        <position position="119"/>
    </location>
</feature>
<protein>
    <recommendedName>
        <fullName evidence="3">Peptide methionine sulfoxide reductase MsrB</fullName>
        <ecNumber evidence="3">1.8.4.12</ecNumber>
    </recommendedName>
    <alternativeName>
        <fullName evidence="3">Peptide-methionine (R)-S-oxide reductase</fullName>
    </alternativeName>
</protein>
<dbReference type="OrthoDB" id="9785497at2"/>
<name>A0A8B2NWI7_9HYPH</name>
<dbReference type="RefSeq" id="WP_111344814.1">
    <property type="nucleotide sequence ID" value="NZ_JAIWKD010000002.1"/>
</dbReference>
<evidence type="ECO:0000313" key="5">
    <source>
        <dbReference type="EMBL" id="RAI01732.1"/>
    </source>
</evidence>
<dbReference type="GO" id="GO:0005737">
    <property type="term" value="C:cytoplasm"/>
    <property type="evidence" value="ECO:0007669"/>
    <property type="project" value="TreeGrafter"/>
</dbReference>